<reference evidence="1" key="1">
    <citation type="thesis" date="2020" institute="ProQuest LLC" country="789 East Eisenhower Parkway, Ann Arbor, MI, USA">
        <title>Comparative Genomics and Chromosome Evolution.</title>
        <authorList>
            <person name="Mudd A.B."/>
        </authorList>
    </citation>
    <scope>NUCLEOTIDE SEQUENCE</scope>
    <source>
        <strain evidence="1">HN-11 Male</strain>
        <tissue evidence="1">Kidney and liver</tissue>
    </source>
</reference>
<comment type="caution">
    <text evidence="1">The sequence shown here is derived from an EMBL/GenBank/DDBJ whole genome shotgun (WGS) entry which is preliminary data.</text>
</comment>
<sequence>MEFRPYSYDQVLHIIYNLCNSVWGKRFFQEALKQIQCRKKSSVFGIRWSTRKISVYQNISIGCKHGAIDKPYHCIHDLCSTEPKDSCRHEKCHH</sequence>
<evidence type="ECO:0000313" key="1">
    <source>
        <dbReference type="EMBL" id="KAG9479712.1"/>
    </source>
</evidence>
<gene>
    <name evidence="1" type="ORF">GDO78_011637</name>
</gene>
<dbReference type="EMBL" id="WNTK01000007">
    <property type="protein sequence ID" value="KAG9479712.1"/>
    <property type="molecule type" value="Genomic_DNA"/>
</dbReference>
<evidence type="ECO:0000313" key="2">
    <source>
        <dbReference type="Proteomes" id="UP000770717"/>
    </source>
</evidence>
<accession>A0A8J6F1F0</accession>
<organism evidence="1 2">
    <name type="scientific">Eleutherodactylus coqui</name>
    <name type="common">Puerto Rican coqui</name>
    <dbReference type="NCBI Taxonomy" id="57060"/>
    <lineage>
        <taxon>Eukaryota</taxon>
        <taxon>Metazoa</taxon>
        <taxon>Chordata</taxon>
        <taxon>Craniata</taxon>
        <taxon>Vertebrata</taxon>
        <taxon>Euteleostomi</taxon>
        <taxon>Amphibia</taxon>
        <taxon>Batrachia</taxon>
        <taxon>Anura</taxon>
        <taxon>Neobatrachia</taxon>
        <taxon>Hyloidea</taxon>
        <taxon>Eleutherodactylidae</taxon>
        <taxon>Eleutherodactylinae</taxon>
        <taxon>Eleutherodactylus</taxon>
        <taxon>Eleutherodactylus</taxon>
    </lineage>
</organism>
<dbReference type="AlphaFoldDB" id="A0A8J6F1F0"/>
<dbReference type="Proteomes" id="UP000770717">
    <property type="component" value="Unassembled WGS sequence"/>
</dbReference>
<protein>
    <submittedName>
        <fullName evidence="1">Uncharacterized protein</fullName>
    </submittedName>
</protein>
<keyword evidence="2" id="KW-1185">Reference proteome</keyword>
<name>A0A8J6F1F0_ELECQ</name>
<proteinExistence type="predicted"/>